<keyword evidence="2 3" id="KW-0378">Hydrolase</keyword>
<dbReference type="PANTHER" id="PTHR11559">
    <property type="entry name" value="CARBOXYLESTERASE"/>
    <property type="match status" value="1"/>
</dbReference>
<proteinExistence type="inferred from homology"/>
<gene>
    <name evidence="6" type="ORF">A8L58_10370</name>
    <name evidence="5" type="ORF">AXH35_08930</name>
</gene>
<dbReference type="InterPro" id="IPR050309">
    <property type="entry name" value="Type-B_Carboxylest/Lipase"/>
</dbReference>
<accession>A0AAC8YGI5</accession>
<dbReference type="Proteomes" id="UP000075221">
    <property type="component" value="Chromosome"/>
</dbReference>
<reference evidence="6 8" key="1">
    <citation type="journal article" date="2016" name="Plant Dis.">
        <title>Improved production of propionic acid using genome shuffling.</title>
        <authorList>
            <person name="Luna-Flores C.H."/>
            <person name="Palfreyman R.W."/>
            <person name="Kromer J.O."/>
            <person name="Nielsen L.K."/>
            <person name="Marcellin E."/>
        </authorList>
    </citation>
    <scope>NUCLEOTIDE SEQUENCE [LARGE SCALE GENOMIC DNA]</scope>
    <source>
        <strain evidence="6 8">F3E8</strain>
    </source>
</reference>
<dbReference type="InterPro" id="IPR029058">
    <property type="entry name" value="AB_hydrolase_fold"/>
</dbReference>
<evidence type="ECO:0000313" key="6">
    <source>
        <dbReference type="EMBL" id="AOZ47022.1"/>
    </source>
</evidence>
<keyword evidence="8" id="KW-1185">Reference proteome</keyword>
<sequence>MSRDEDLVVATEAGPVSGVVRDLEDGHRSIAFLGVPYAAAPVGELRFAAPQPVSPWTGVRAAVEPGATPLRRQVDATLIPEPAVPGEETLNVNVFTPDITGFAPVMVWIHGGGFVSGSPNSPWYDGRAFNRDGVVTVSVSYRLGCEGYGVLDAEPGAGPAVSNLGVLDQLAALQWVRRNIAAFGGDPRRVTIAGQSAGATSVLTLLAMPEAQPLFARALAISPTLVDAPLDIARERTRAVAENAGAPATVEGLRGVAPDRLAAAQEAIEQKAKGLKVLRGALAGRMWGPTVDGEVVERATLESLRAGVGASKPLLIGAARDEVGTLADQLPEWTNRIPASWLMRSVVQDAAARRGYLRENRRLLAEGGSVLLAKFVTDAVFRRVVPAVADARIGDEDGGTWVYGFGWRSPRNGWAHHCLDVPFWFDCLDDPAVSAVAGLRPRQDLAEAMHAAAVSFVRGEDPAWPQWSEETRETRVFGANEIIDDQEGYYDGAMPLVAGLQTDR</sequence>
<dbReference type="GO" id="GO:0016787">
    <property type="term" value="F:hydrolase activity"/>
    <property type="evidence" value="ECO:0007669"/>
    <property type="project" value="UniProtKB-KW"/>
</dbReference>
<protein>
    <recommendedName>
        <fullName evidence="3">Carboxylic ester hydrolase</fullName>
        <ecNumber evidence="3">3.1.1.-</ecNumber>
    </recommendedName>
</protein>
<feature type="domain" description="Carboxylesterase type B" evidence="4">
    <location>
        <begin position="6"/>
        <end position="470"/>
    </location>
</feature>
<dbReference type="Proteomes" id="UP000178666">
    <property type="component" value="Chromosome"/>
</dbReference>
<organism evidence="5 7">
    <name type="scientific">Acidipropionibacterium acidipropionici</name>
    <dbReference type="NCBI Taxonomy" id="1748"/>
    <lineage>
        <taxon>Bacteria</taxon>
        <taxon>Bacillati</taxon>
        <taxon>Actinomycetota</taxon>
        <taxon>Actinomycetes</taxon>
        <taxon>Propionibacteriales</taxon>
        <taxon>Propionibacteriaceae</taxon>
        <taxon>Acidipropionibacterium</taxon>
    </lineage>
</organism>
<dbReference type="Gene3D" id="3.40.50.1820">
    <property type="entry name" value="alpha/beta hydrolase"/>
    <property type="match status" value="1"/>
</dbReference>
<evidence type="ECO:0000313" key="5">
    <source>
        <dbReference type="EMBL" id="AMS05552.1"/>
    </source>
</evidence>
<dbReference type="EMBL" id="CP015970">
    <property type="protein sequence ID" value="AOZ47022.1"/>
    <property type="molecule type" value="Genomic_DNA"/>
</dbReference>
<dbReference type="PROSITE" id="PS00122">
    <property type="entry name" value="CARBOXYLESTERASE_B_1"/>
    <property type="match status" value="1"/>
</dbReference>
<dbReference type="EMBL" id="CP014352">
    <property type="protein sequence ID" value="AMS05552.1"/>
    <property type="molecule type" value="Genomic_DNA"/>
</dbReference>
<evidence type="ECO:0000256" key="2">
    <source>
        <dbReference type="ARBA" id="ARBA00022801"/>
    </source>
</evidence>
<evidence type="ECO:0000256" key="1">
    <source>
        <dbReference type="ARBA" id="ARBA00005964"/>
    </source>
</evidence>
<evidence type="ECO:0000259" key="4">
    <source>
        <dbReference type="Pfam" id="PF00135"/>
    </source>
</evidence>
<reference evidence="5 7" key="2">
    <citation type="submission" date="2016-02" db="EMBL/GenBank/DDBJ databases">
        <title>Complete Genome Sequence of Propionibacterium acidipropionici ATCC 55737.</title>
        <authorList>
            <person name="Luna Flores C.H."/>
            <person name="Nielsen L.K."/>
            <person name="Marcellin E."/>
        </authorList>
    </citation>
    <scope>NUCLEOTIDE SEQUENCE [LARGE SCALE GENOMIC DNA]</scope>
    <source>
        <strain evidence="5 7">ATCC 55737</strain>
    </source>
</reference>
<dbReference type="Pfam" id="PF00135">
    <property type="entry name" value="COesterase"/>
    <property type="match status" value="1"/>
</dbReference>
<dbReference type="InterPro" id="IPR002018">
    <property type="entry name" value="CarbesteraseB"/>
</dbReference>
<evidence type="ECO:0000313" key="7">
    <source>
        <dbReference type="Proteomes" id="UP000075221"/>
    </source>
</evidence>
<dbReference type="RefSeq" id="WP_062819631.1">
    <property type="nucleotide sequence ID" value="NZ_CP014352.1"/>
</dbReference>
<comment type="similarity">
    <text evidence="1 3">Belongs to the type-B carboxylesterase/lipase family.</text>
</comment>
<evidence type="ECO:0000256" key="3">
    <source>
        <dbReference type="RuleBase" id="RU361235"/>
    </source>
</evidence>
<name>A0AAC8YGI5_9ACTN</name>
<dbReference type="AlphaFoldDB" id="A0AAC8YGI5"/>
<dbReference type="EC" id="3.1.1.-" evidence="3"/>
<dbReference type="InterPro" id="IPR019826">
    <property type="entry name" value="Carboxylesterase_B_AS"/>
</dbReference>
<dbReference type="SUPFAM" id="SSF53474">
    <property type="entry name" value="alpha/beta-Hydrolases"/>
    <property type="match status" value="1"/>
</dbReference>
<evidence type="ECO:0000313" key="8">
    <source>
        <dbReference type="Proteomes" id="UP000178666"/>
    </source>
</evidence>